<evidence type="ECO:0000313" key="1">
    <source>
        <dbReference type="EMBL" id="KAK9717505.1"/>
    </source>
</evidence>
<proteinExistence type="predicted"/>
<accession>A0ABR2W217</accession>
<name>A0ABR2W217_9FUNG</name>
<comment type="caution">
    <text evidence="1">The sequence shown here is derived from an EMBL/GenBank/DDBJ whole genome shotgun (WGS) entry which is preliminary data.</text>
</comment>
<gene>
    <name evidence="1" type="ORF">K7432_006153</name>
</gene>
<keyword evidence="2" id="KW-1185">Reference proteome</keyword>
<dbReference type="Proteomes" id="UP001479436">
    <property type="component" value="Unassembled WGS sequence"/>
</dbReference>
<dbReference type="EMBL" id="JASJQH010007139">
    <property type="protein sequence ID" value="KAK9717505.1"/>
    <property type="molecule type" value="Genomic_DNA"/>
</dbReference>
<organism evidence="1 2">
    <name type="scientific">Basidiobolus ranarum</name>
    <dbReference type="NCBI Taxonomy" id="34480"/>
    <lineage>
        <taxon>Eukaryota</taxon>
        <taxon>Fungi</taxon>
        <taxon>Fungi incertae sedis</taxon>
        <taxon>Zoopagomycota</taxon>
        <taxon>Entomophthoromycotina</taxon>
        <taxon>Basidiobolomycetes</taxon>
        <taxon>Basidiobolales</taxon>
        <taxon>Basidiobolaceae</taxon>
        <taxon>Basidiobolus</taxon>
    </lineage>
</organism>
<evidence type="ECO:0000313" key="2">
    <source>
        <dbReference type="Proteomes" id="UP001479436"/>
    </source>
</evidence>
<reference evidence="1 2" key="1">
    <citation type="submission" date="2023-04" db="EMBL/GenBank/DDBJ databases">
        <title>Genome of Basidiobolus ranarum AG-B5.</title>
        <authorList>
            <person name="Stajich J.E."/>
            <person name="Carter-House D."/>
            <person name="Gryganskyi A."/>
        </authorList>
    </citation>
    <scope>NUCLEOTIDE SEQUENCE [LARGE SCALE GENOMIC DNA]</scope>
    <source>
        <strain evidence="1 2">AG-B5</strain>
    </source>
</reference>
<protein>
    <submittedName>
        <fullName evidence="1">Uncharacterized protein</fullName>
    </submittedName>
</protein>
<sequence>MFLIIPRLLRVVTFIRGAIFPLISTHSRFSRKLTTTHKPAAVPLHTKALFLRQFQTTPLARVSGILNIDHPIVNRALRDEQITEALDSLFLILRRKGISWNPEQPPGMLTLLRLWNDSEIRPKAQQIYDWSSENQIKMDMGVIKSMFKV</sequence>